<evidence type="ECO:0000313" key="4">
    <source>
        <dbReference type="EMBL" id="KAK4073235.1"/>
    </source>
</evidence>
<accession>A0AAE1ID58</accession>
<dbReference type="InterPro" id="IPR051164">
    <property type="entry name" value="NmrA-like_oxidored"/>
</dbReference>
<dbReference type="InterPro" id="IPR008030">
    <property type="entry name" value="NmrA-like"/>
</dbReference>
<evidence type="ECO:0000256" key="1">
    <source>
        <dbReference type="ARBA" id="ARBA00006328"/>
    </source>
</evidence>
<evidence type="ECO:0000313" key="5">
    <source>
        <dbReference type="Proteomes" id="UP001273209"/>
    </source>
</evidence>
<sequence length="163" mass="17533">MIKIATVVGATGNQGAAVIDALQKHGGYKIRGLTRRPESDTAAALKKQGAEVVTTDVNDHASLASAFAGSHFIFGITNFFELFATSEDTDKAMTIEIQQGKNLANAAEATPTMEHYVWSNLPGAIVESEGKMKVPHYDSKDIVAQHIRTKKDLLSKTTFMPIG</sequence>
<comment type="caution">
    <text evidence="4">The sequence shown here is derived from an EMBL/GenBank/DDBJ whole genome shotgun (WGS) entry which is preliminary data.</text>
</comment>
<evidence type="ECO:0000256" key="2">
    <source>
        <dbReference type="ARBA" id="ARBA00022857"/>
    </source>
</evidence>
<dbReference type="AlphaFoldDB" id="A0AAE1ID58"/>
<dbReference type="GO" id="GO:0005634">
    <property type="term" value="C:nucleus"/>
    <property type="evidence" value="ECO:0007669"/>
    <property type="project" value="TreeGrafter"/>
</dbReference>
<keyword evidence="2" id="KW-0521">NADP</keyword>
<dbReference type="PANTHER" id="PTHR42748:SF28">
    <property type="entry name" value="NMRA-LIKE DOMAIN-CONTAINING PROTEIN"/>
    <property type="match status" value="1"/>
</dbReference>
<dbReference type="GeneID" id="87919943"/>
<dbReference type="SUPFAM" id="SSF51735">
    <property type="entry name" value="NAD(P)-binding Rossmann-fold domains"/>
    <property type="match status" value="1"/>
</dbReference>
<gene>
    <name evidence="4" type="ORF">Triagg1_5515</name>
</gene>
<dbReference type="RefSeq" id="XP_062755636.1">
    <property type="nucleotide sequence ID" value="XM_062900038.1"/>
</dbReference>
<reference evidence="4" key="1">
    <citation type="submission" date="2023-11" db="EMBL/GenBank/DDBJ databases">
        <title>The genome sequences of three competitors of mushroom-forming fungi.</title>
        <authorList>
            <person name="Beijen E."/>
            <person name="Ohm R.A."/>
        </authorList>
    </citation>
    <scope>NUCLEOTIDE SEQUENCE</scope>
    <source>
        <strain evidence="4">CBS 100526</strain>
    </source>
</reference>
<keyword evidence="5" id="KW-1185">Reference proteome</keyword>
<protein>
    <recommendedName>
        <fullName evidence="3">NmrA-like domain-containing protein</fullName>
    </recommendedName>
</protein>
<dbReference type="EMBL" id="JAWRVG010000019">
    <property type="protein sequence ID" value="KAK4073235.1"/>
    <property type="molecule type" value="Genomic_DNA"/>
</dbReference>
<feature type="domain" description="NmrA-like" evidence="3">
    <location>
        <begin position="5"/>
        <end position="150"/>
    </location>
</feature>
<dbReference type="Proteomes" id="UP001273209">
    <property type="component" value="Unassembled WGS sequence"/>
</dbReference>
<dbReference type="PANTHER" id="PTHR42748">
    <property type="entry name" value="NITROGEN METABOLITE REPRESSION PROTEIN NMRA FAMILY MEMBER"/>
    <property type="match status" value="1"/>
</dbReference>
<dbReference type="Pfam" id="PF05368">
    <property type="entry name" value="NmrA"/>
    <property type="match status" value="1"/>
</dbReference>
<comment type="similarity">
    <text evidence="1">Belongs to the NmrA-type oxidoreductase family.</text>
</comment>
<name>A0AAE1ID58_9HYPO</name>
<organism evidence="4 5">
    <name type="scientific">Trichoderma aggressivum f. europaeum</name>
    <dbReference type="NCBI Taxonomy" id="173218"/>
    <lineage>
        <taxon>Eukaryota</taxon>
        <taxon>Fungi</taxon>
        <taxon>Dikarya</taxon>
        <taxon>Ascomycota</taxon>
        <taxon>Pezizomycotina</taxon>
        <taxon>Sordariomycetes</taxon>
        <taxon>Hypocreomycetidae</taxon>
        <taxon>Hypocreales</taxon>
        <taxon>Hypocreaceae</taxon>
        <taxon>Trichoderma</taxon>
    </lineage>
</organism>
<dbReference type="Gene3D" id="3.40.50.720">
    <property type="entry name" value="NAD(P)-binding Rossmann-like Domain"/>
    <property type="match status" value="1"/>
</dbReference>
<dbReference type="InterPro" id="IPR036291">
    <property type="entry name" value="NAD(P)-bd_dom_sf"/>
</dbReference>
<proteinExistence type="inferred from homology"/>
<evidence type="ECO:0000259" key="3">
    <source>
        <dbReference type="Pfam" id="PF05368"/>
    </source>
</evidence>